<evidence type="ECO:0000256" key="5">
    <source>
        <dbReference type="SAM" id="MobiDB-lite"/>
    </source>
</evidence>
<feature type="domain" description="tRNA (32-2'-O)-methyltransferase regulator THADA-like TPR repeats region" evidence="9">
    <location>
        <begin position="251"/>
        <end position="548"/>
    </location>
</feature>
<dbReference type="Proteomes" id="UP000327013">
    <property type="component" value="Unassembled WGS sequence"/>
</dbReference>
<name>A0A5N6L5L7_9ROSI</name>
<dbReference type="InterPro" id="IPR051954">
    <property type="entry name" value="tRNA_methyltransferase_THADA"/>
</dbReference>
<comment type="similarity">
    <text evidence="4">Belongs to the peptidase M28 family. M28E subfamily.</text>
</comment>
<evidence type="ECO:0000256" key="3">
    <source>
        <dbReference type="ARBA" id="ARBA00022694"/>
    </source>
</evidence>
<evidence type="ECO:0000256" key="4">
    <source>
        <dbReference type="ARBA" id="ARBA00043962"/>
    </source>
</evidence>
<keyword evidence="2" id="KW-0031">Aminopeptidase</keyword>
<proteinExistence type="inferred from homology"/>
<feature type="transmembrane region" description="Helical" evidence="6">
    <location>
        <begin position="1739"/>
        <end position="1763"/>
    </location>
</feature>
<evidence type="ECO:0000259" key="8">
    <source>
        <dbReference type="Pfam" id="PF10350"/>
    </source>
</evidence>
<evidence type="ECO:0000256" key="1">
    <source>
        <dbReference type="ARBA" id="ARBA00010409"/>
    </source>
</evidence>
<feature type="region of interest" description="Disordered" evidence="5">
    <location>
        <begin position="1"/>
        <end position="21"/>
    </location>
</feature>
<dbReference type="Pfam" id="PF26523">
    <property type="entry name" value="Trm732_C"/>
    <property type="match status" value="1"/>
</dbReference>
<accession>A0A5N6L5L7</accession>
<dbReference type="GO" id="GO:0005829">
    <property type="term" value="C:cytosol"/>
    <property type="evidence" value="ECO:0007669"/>
    <property type="project" value="TreeGrafter"/>
</dbReference>
<sequence>MSKTLRNLDLVTSPVPDSDQTDALPINEDELRDIGRTLQPTFASQTWTQLKNRLTSLLETASLPDLAPGHRVAAFNALCGFIDQCLRSEDEEVIQMAYDPELCSSLLAVYLRRYEYTRNKSMKQLLGSVTKAIARQPIGSGVYTRTDSLEILLTVVCDASDEVRAKPAFHVLSALISKQLIPASEILATYGNRHDISSIPPQDARPIVGKFLDMLFGWIRQPDVAPIVGSFLPIFLRSLDTDLHEADRIPIWARSLVLKLQETPEDLLSFRFYVLPGLFQLKRADYWVFLNYIGLCKHLGVDRTYRISGAVEEVPDHPKNSNLLFTSLQIGKELGLLQLSDVSICSGVAYEDHAILICDKLVGNLLGDSDLSVRLAGISLLISSKQQSRLFTPGTLKSLKFFLPHSLVEPDANFRSELLSLIQDLVERIKAVSSFLSRSVLQHKKRGEESSAEALGMEVSRHRRFLEWLMRFATAELHPHASYQRHITALKLLMILLKSGLDVTVPSHVLSKLAKSELCWGFRVPIIDRSLRRVLLDGLMDPFEDVRQLSASIVKLTSVSAQSDQDKIDQAYSQSPGLPCGNDNTVLQLYRSSGARAKDIMQRSGRIDHADGFARFSDVCFDYLVATSNLHEEQSVSRVETSDALISMFRGSLSQIATGIETARENLAKAVDRFPLHGQLTCMRYLLEDVAKSPEITAFVVRSVPTAFADLEALIHDVWYCVRDTLCNDAPEGFLPDEAEEEVSMRTKDLLSYCWRALKESSLLLRSLVVNVDLLCAQSDQQRILKSLGTLCFTQLAELRHRGAFSTVAQSFATVCLQCRSSTVEEARFLNSMWYTATLDLIQTQGSKITRRSAGIPAAVVGLLTAGIDFGKAVNDLEKIAMRGTGAFGDGQVDLPQVHALNCLRAAFSATKVAAESDPYIVKVIGIAAKALSSDLWPIRNCGLMLLRGLIDRLLGSHESFDDAFAATTGSRLAYDRYPGLLELLVSLLRPTVATDDATVDRQEVSAESLFPALDLFRRAPPPPEACKNIVELVLQAADSSQWHIREVAARAFAALSPNHLKDNPNSLIGRKVSSGNIAHAKILCVKYIVISSLQNKQVDVDGHVYLLQLSQRIRAFAENWATQGLWNPIIGKTFLETINILGSEVINKVNEHSLAPAPQEISSEISQHSFVQTRDNLQLALVHIIMLERSDNLAATYAGKDSLESTMALSQIIIQLINSVSEYEQEPGSHSRAISEILDLHSAEVFEQIVTSVLALSVEKQLPGIVLLPFTEALSSFIQDGVLSDAQLTKPPLPLVDCSQYFKIRDVARIALANIYRQLQELPGISLGLIQQSLVVLELHVQCWDVSSPSTTQGLLELWGASIDAKYSKAGVWSQGLVNEANIWIKFVEAALSDTNEFPLRHAAALSLGGLQHALTSIQDLPEPLAVSIHFALYTALNDDDEEIRDLASTVVTRISHATDASSSNNRTSSAAVAAHKLCTILIKQHSSSPQLVHEAIKRMTGQPITLVTDSTSDNPPAPQSVATRLQAALQEDAALFVVEKQNLYIDPVREAATWSAVLRHVAMAAVSHSTAETLAAWVVAGLRALHAHIAATPDGPLGWTAKPEVFALGMQVFAAADVVLEWRRKSKKVRTRASEGLFAGVCGSVWVGSGGLLLGWRAVWVGCRGVGATCVCRDRSCHGGDGLVLLVTILLYPADVAAEEFFIDTLFTSGSQKLAGHASLSDLTHDQAQANMVAPNVTIIVILLVMLLVILLAVLVLRYYWVTISERMWRRRHYFYDDSSSNGSEIVAGRLGGAWAFFVVSEGQLSESRIEQSLGLLHANTQCMCDNTKDQENSIYLHTRPHSGLGSPPPFGKRHESSIPTYASRRSGLPVVTDQAVEDELVALDLLFILLPHFGARRSGLDLLPTLTAAPRPFNGSWRRRYIVHLPTTTNEDNLLLIRIRLDRTVPELAVLELGIIVAPLQLRSLLIPHPHKVAHLLLQVHQKALGTPGLPQTLPQLPRHATPLLGAALLLDRTLLNVARSLAPRIRRGRRAALLIAIPHGREEVGHRAHGVRRPHLPIAGLWRLCPRIADEVVVLPLLAAAGALLALQQRFAAHLGVAARFPLRLVFALAGLACEGKAFCGGEGVGVERDGEGGGDGAAGGLGGYGGGKGDGGALLGWRRGSRRGNGDRGHGLCQRVLSPRFHVDTTRGGDIAIGTRHGDGCLTRMKCRTVLDKRRTDCRKVKGTARGLCARDGRGIASGEPRTADQAEQPSCVGFIPWSQLSTLLKNMQVATFQPREDSQSHAKAAGVGACHHGAIRGGYVTRRRLQLLRPSYTIPSVQSSGSLQQSAPSNTHSEPALKQINTFKMKLSTLALLSTTANALSIGNPDSNRQLVLGPQADEQLYLVQTSPTETKWVTEDDKWELRRQGINFLDITDNQSLGSLHAESPDSKKVTVTFPSKTQYNSTVRPLLKSLDKANMRSHLETFTSFHTRYYKSTTGKESSEWLLEQVTKTVKNAKADKHGATVEPFEHPWGQNSIIARFPGQKNTTVVIGAHQDSINLFLPSLFAAPGADDDGSGTVTILEALRVLLTDQGIVKGKQRNTVEFHWYSAEEGGLLGSQAIFSSYEKEGRDVRAMLQQDMTGYIQGTLDAGQPESVGVITDFVDPGLTDFIKKVIEEYCDIPYIETKCGYACSDHASASKAGYPSAFVIESDFANSDHKIHTTEDKIEYLSFDHMLQHARLTLGLAVELSNAKL</sequence>
<gene>
    <name evidence="11" type="ORF">FH972_026117</name>
</gene>
<keyword evidence="6" id="KW-1133">Transmembrane helix</keyword>
<evidence type="ECO:0000259" key="7">
    <source>
        <dbReference type="Pfam" id="PF04389"/>
    </source>
</evidence>
<evidence type="ECO:0000313" key="11">
    <source>
        <dbReference type="EMBL" id="KAB8648459.1"/>
    </source>
</evidence>
<feature type="domain" description="tRNA (32-2'-O)-methyltransferase regulator THADA-like C-terminal TPR repeats region" evidence="10">
    <location>
        <begin position="940"/>
        <end position="1088"/>
    </location>
</feature>
<evidence type="ECO:0008006" key="13">
    <source>
        <dbReference type="Google" id="ProtNLM"/>
    </source>
</evidence>
<feature type="domain" description="Peptidase M28" evidence="7">
    <location>
        <begin position="2522"/>
        <end position="2728"/>
    </location>
</feature>
<dbReference type="PANTHER" id="PTHR14387:SF0">
    <property type="entry name" value="DUF2428 DOMAIN-CONTAINING PROTEIN"/>
    <property type="match status" value="1"/>
</dbReference>
<dbReference type="Pfam" id="PF25150">
    <property type="entry name" value="TPR_Trm732"/>
    <property type="match status" value="1"/>
</dbReference>
<dbReference type="InterPro" id="IPR016024">
    <property type="entry name" value="ARM-type_fold"/>
</dbReference>
<comment type="similarity">
    <text evidence="1">Belongs to the THADA family.</text>
</comment>
<dbReference type="Pfam" id="PF10350">
    <property type="entry name" value="DUF2428"/>
    <property type="match status" value="1"/>
</dbReference>
<dbReference type="EMBL" id="VIBQ01000080">
    <property type="protein sequence ID" value="KAB8648459.1"/>
    <property type="molecule type" value="Genomic_DNA"/>
</dbReference>
<keyword evidence="2" id="KW-0645">Protease</keyword>
<protein>
    <recommendedName>
        <fullName evidence="13">DUF2428 domain-containing protein</fullName>
    </recommendedName>
</protein>
<feature type="domain" description="DUF2428" evidence="8">
    <location>
        <begin position="707"/>
        <end position="937"/>
    </location>
</feature>
<dbReference type="CDD" id="cd03879">
    <property type="entry name" value="M28_AAP"/>
    <property type="match status" value="1"/>
</dbReference>
<keyword evidence="3" id="KW-0819">tRNA processing</keyword>
<keyword evidence="6" id="KW-0812">Transmembrane</keyword>
<dbReference type="InterPro" id="IPR056842">
    <property type="entry name" value="THADA-like_TPR_C"/>
</dbReference>
<dbReference type="OrthoDB" id="2214at2759"/>
<evidence type="ECO:0000256" key="2">
    <source>
        <dbReference type="ARBA" id="ARBA00022438"/>
    </source>
</evidence>
<dbReference type="InterPro" id="IPR019442">
    <property type="entry name" value="THADA/TRM732_DUF2428"/>
</dbReference>
<evidence type="ECO:0000259" key="9">
    <source>
        <dbReference type="Pfam" id="PF25150"/>
    </source>
</evidence>
<organism evidence="11 12">
    <name type="scientific">Carpinus fangiana</name>
    <dbReference type="NCBI Taxonomy" id="176857"/>
    <lineage>
        <taxon>Eukaryota</taxon>
        <taxon>Viridiplantae</taxon>
        <taxon>Streptophyta</taxon>
        <taxon>Embryophyta</taxon>
        <taxon>Tracheophyta</taxon>
        <taxon>Spermatophyta</taxon>
        <taxon>Magnoliopsida</taxon>
        <taxon>eudicotyledons</taxon>
        <taxon>Gunneridae</taxon>
        <taxon>Pentapetalae</taxon>
        <taxon>rosids</taxon>
        <taxon>fabids</taxon>
        <taxon>Fagales</taxon>
        <taxon>Betulaceae</taxon>
        <taxon>Carpinus</taxon>
    </lineage>
</organism>
<comment type="caution">
    <text evidence="11">The sequence shown here is derived from an EMBL/GenBank/DDBJ whole genome shotgun (WGS) entry which is preliminary data.</text>
</comment>
<dbReference type="Gene3D" id="3.40.630.10">
    <property type="entry name" value="Zn peptidases"/>
    <property type="match status" value="1"/>
</dbReference>
<dbReference type="InterPro" id="IPR056843">
    <property type="entry name" value="THADA-like_TPR"/>
</dbReference>
<dbReference type="GO" id="GO:0004177">
    <property type="term" value="F:aminopeptidase activity"/>
    <property type="evidence" value="ECO:0007669"/>
    <property type="project" value="UniProtKB-KW"/>
</dbReference>
<keyword evidence="6" id="KW-0472">Membrane</keyword>
<evidence type="ECO:0000256" key="6">
    <source>
        <dbReference type="SAM" id="Phobius"/>
    </source>
</evidence>
<evidence type="ECO:0000259" key="10">
    <source>
        <dbReference type="Pfam" id="PF25151"/>
    </source>
</evidence>
<dbReference type="GO" id="GO:0030488">
    <property type="term" value="P:tRNA methylation"/>
    <property type="evidence" value="ECO:0007669"/>
    <property type="project" value="TreeGrafter"/>
</dbReference>
<dbReference type="Pfam" id="PF25151">
    <property type="entry name" value="TPR_Trm732_C"/>
    <property type="match status" value="1"/>
</dbReference>
<dbReference type="SUPFAM" id="SSF48371">
    <property type="entry name" value="ARM repeat"/>
    <property type="match status" value="1"/>
</dbReference>
<dbReference type="PANTHER" id="PTHR14387">
    <property type="entry name" value="THADA/DEATH RECEPTOR INTERACTING PROTEIN"/>
    <property type="match status" value="1"/>
</dbReference>
<evidence type="ECO:0000313" key="12">
    <source>
        <dbReference type="Proteomes" id="UP000327013"/>
    </source>
</evidence>
<dbReference type="SUPFAM" id="SSF53187">
    <property type="entry name" value="Zn-dependent exopeptidases"/>
    <property type="match status" value="1"/>
</dbReference>
<dbReference type="FunFam" id="3.40.630.10:FF:000042">
    <property type="entry name" value="Peptide hydrolase"/>
    <property type="match status" value="1"/>
</dbReference>
<keyword evidence="12" id="KW-1185">Reference proteome</keyword>
<reference evidence="11 12" key="1">
    <citation type="submission" date="2019-06" db="EMBL/GenBank/DDBJ databases">
        <title>A chromosomal-level reference genome of Carpinus fangiana (Coryloideae, Betulaceae).</title>
        <authorList>
            <person name="Yang X."/>
            <person name="Wang Z."/>
            <person name="Zhang L."/>
            <person name="Hao G."/>
            <person name="Liu J."/>
            <person name="Yang Y."/>
        </authorList>
    </citation>
    <scope>NUCLEOTIDE SEQUENCE [LARGE SCALE GENOMIC DNA]</scope>
    <source>
        <strain evidence="11">Cfa_2016G</strain>
        <tissue evidence="11">Leaf</tissue>
    </source>
</reference>
<dbReference type="Pfam" id="PF04389">
    <property type="entry name" value="Peptidase_M28"/>
    <property type="match status" value="1"/>
</dbReference>
<keyword evidence="2" id="KW-0378">Hydrolase</keyword>
<dbReference type="InterPro" id="IPR007484">
    <property type="entry name" value="Peptidase_M28"/>
</dbReference>